<reference evidence="5 6" key="1">
    <citation type="journal article" date="2013" name="Int. J. Syst. Evol. Microbiol.">
        <title>Kordia antarctica sp. nov., isolated from Antarctic seawater.</title>
        <authorList>
            <person name="Baek K."/>
            <person name="Choi A."/>
            <person name="Kang I."/>
            <person name="Lee K."/>
            <person name="Cho J.C."/>
        </authorList>
    </citation>
    <scope>NUCLEOTIDE SEQUENCE [LARGE SCALE GENOMIC DNA]</scope>
    <source>
        <strain evidence="5 6">IMCC3317</strain>
    </source>
</reference>
<feature type="domain" description="Carrier" evidence="4">
    <location>
        <begin position="717"/>
        <end position="792"/>
    </location>
</feature>
<dbReference type="InterPro" id="IPR000873">
    <property type="entry name" value="AMP-dep_synth/lig_dom"/>
</dbReference>
<evidence type="ECO:0000256" key="3">
    <source>
        <dbReference type="ARBA" id="ARBA00022553"/>
    </source>
</evidence>
<evidence type="ECO:0000313" key="5">
    <source>
        <dbReference type="EMBL" id="QHI35457.1"/>
    </source>
</evidence>
<protein>
    <submittedName>
        <fullName evidence="5">Tyrocidine synthase 3</fullName>
    </submittedName>
</protein>
<sequence length="2890" mass="329448">MDTIKQQIASNYWLQKISSSITEDSSSASNKKEVVKEVIVKEHLAYFSKLTNASPMAQYTVLLSVFNALLRRYFNTENDIFSSKVGAEDIQLLFKSGSIKNATLKTYLQETKKEVQEVYKHTNYDENKLHEKYPFAKYATYSFLYNSKPSESASMIPFTLSVHTSSANLALEIVYDASFVTKAIASHFLTNFKNWILELEQYINVAIEKITIVTTKEQEQLLTAYNAATESYPEHKTLVDLFEEQVIKTPHAIALIIHNNTLSYAELNERANQLAYYIQETYKTLANDLIAIKLERDENLLITILAVLKTGAAYVPVDVKYPKQRIAYIEKDSKSKVIIDAEFIKNFYQVENNYSKENLSITRDDESLAYVIYTSGTTGNPKGVMISHKNAVAFIHWAQKEFDADKIDIVYAATSHCFDLSIYEMFFSLSIGKKIRILKDILEATEALKKDTKILINTVPSAMRNIIEHGCSLDNVSIINLAGEPFPVDIGNKLLKTKAEIRNLYGPSEDTTYSTFYQLDPEKEYIKSIPIGVPISNTRAYILDDNLELLPLGVPGRLYLSGNGLAKGYLNRQELTNEKFVNNPFEEGKRMYDTGDIAKWSTNKNIEYLGRKDHQVKLRGYRIELGEIENAVTSYSDAIGQAVIIVSNQVLLGYYTANETIHLDALKLYLQEQLPSYMIPSRFIQLDAIPLTPNGKIDKKALEDLKSDCQFNDNYIAPRNEKEQRLAKIWSEVLGVEKIGIRDNFFELGGHSLMIGKIINKIYKELDGSINYKEFFQYPIIEEMCKYLKDDNYAPISKIEKKEYYPLTPSQNRFWIMSHLSDAKEAYVISGAVKVIGAIDEKLFVKAFEHIVVQHESLRTVFKKNEHGEISQYILEESEVSQCVDVVDISAEEISEAKLTDYVNTLQAHDFTLSEAPLCKAILIKTSNNEAIFHIRLHHIIADGYSMEVLTKSVLHHYDTLLSGEVKLEVNTDAIQYKDYTIWLEAQNKTEAFEESKNYWLDEFAERVTTLSIPGYQKRPVIKSYSGNSIWYEYSSESFKKLDDFSKSHKVTLYTVLSSAVNVLLSRYSSQEEIITGIPVAGREHPDLEEQIGLYINTVALKSIVKPKDSFATIVQKTGSKINTVLAHQSYPFNQLIEELSLQRDLSRSPLFDVMVVLQNQSQSSDLEKQGNITFEPYELTRNSCQYDLVFNFIKTTETSLTLELQYNTDIYTEEFVARMIGHLEIAVNALLTTPEKDIQNINFISDQEKERIVNEFNNTKIDIDRSLTVIDAYKTQVKKHPNYIAVQSEQSSFTYKELHEKSNAFGHYLQKEFGIKEGDLVVVKLDRNEHLITTLLGILKIGAAYVPVDTQYPKKRIQYIIEDTSAVLIVNAQTIKNFQSYSNWNISEHSTKLQNNTLAYIIYTSGSTGKPKGVMITHGNLMNLCQWHVRYYMVTKGSRGTLFSSIGFDASVWEIYPYLISGATLYPIEDNEIRLHIPSLISFLNTNQITHSYLPSKVCQEVLAQNTDEVRTKLLTGGEAFTYNSSTTIDVYNNYGPTENTVVTTVFKCNQTLAPNVPIGKPIDNTQVYILSKGLQIQPINVVGELYISGLGVSKGYWNRQEITAKNFIDHPFKEGEKLYKTGDRACWLPDGNIAFHGRIDHQIKIRGYRIELEEIIHCVNSYPNGISQSIVVLNSKNNIDSLVAYYVATSEIDKNDLSEYLQTQLPDYMIPKSYVQVEAIPLTANGKVNYDRLPEISIKDVTTKVYKKPTSDTEIAISKIWEQLLHTEKISVADDFFELGGHSLLITKLLSAYQKTFGKSIALKDLFSQTTIKNHAQLIESSTTYGGEIIKVSIQEHYAISPSQMRYWLIDKLQGGSKEFNIYSAFDLPKDTNVEVFKESFQDLVIRHEALRTVFVEDAGMPRQSIFEIQEIEIPLFSNVEEAKTFVFEHIFDLNSFPLFKVALVVNTNGTLLFFNLHHSIGDGWTMHILQRDLLKLYEARLKNAVPDLPELPIQYKDYCGWQNEQIALEEYTELKEYWKQQFSGSLTYLDLPSDFPIIKEKEKTAASYSIFISEKVKIKIETLAQSSATSVFGVLLSSLKMILSRLTSEKDIIIGIPVANRNHYQLKNVAGCFINTLMIRNEFDENISAKQWIKNVGNTLKNALKNQNYPFEKLLENLNVAITENRFPMSPVFFNMVDFDEEHTTIITNFEAKHEATDAVPKFDLEYYGKTYANGIELNCVYNNKVFTQKTIALWTNEILALIEQIVEEDTKPLKKYTLFDYETVHEEEARPTNAFTLFENEEIEQTISSRFEKQVRKTPNAIAVNTVTYNQLNVLANYVAAEVSKNRTSVLTERIALLLPHNEFAVIGMLATLKSGCSYVPIDNDAPLDRILYILKDANCKQLLYAKETKLVVNQVVERDESLIIHEISLQNQQEENIKTTSNCTPNSEAYVLYTSGSTGVPKGVIQNQRNVLHYIKTYTNNIHITTEDNLSVFSSYTFDASVKDIYGAILNGASVSFYNLLKDDIHNLSIWISHYQISIIHMVPTLYRAFLNIVDEKQKLSSVRIVDLGGESCHKLDFELFTNHFSKEAFLINDYGPTEATIVSQKFFNHNSVVIGNNLSIGKSVTNTDVFIQNSSGEVAKIYEEGEIVFKSAFLSLGYLNKKEQTKKVFTKDSNSPNKRYYKSGDIGKKLPNGEIIFLRRKDQQTKINGFRIELAEIEYQLLQIEGIEKAVVLVKEVLERKVLTAYLQKNKEEEDADVKEKLAKILPKYMIPQRFITMDTFPLTRTGKIDRKKLPEPEANNLNTVVYKAPTSEVEKSISELLAAVLNIEVKTIGIDHNFFELGGNSLQGVLLINKINKKYETNFSISNLYEALTVKDLAMLVEFYLSQKQYTTQDQIEEDEVII</sequence>
<dbReference type="GO" id="GO:0005737">
    <property type="term" value="C:cytoplasm"/>
    <property type="evidence" value="ECO:0007669"/>
    <property type="project" value="TreeGrafter"/>
</dbReference>
<dbReference type="InterPro" id="IPR045851">
    <property type="entry name" value="AMP-bd_C_sf"/>
</dbReference>
<comment type="cofactor">
    <cofactor evidence="1">
        <name>pantetheine 4'-phosphate</name>
        <dbReference type="ChEBI" id="CHEBI:47942"/>
    </cofactor>
</comment>
<dbReference type="Pfam" id="PF00550">
    <property type="entry name" value="PP-binding"/>
    <property type="match status" value="3"/>
</dbReference>
<dbReference type="InterPro" id="IPR006162">
    <property type="entry name" value="Ppantetheine_attach_site"/>
</dbReference>
<dbReference type="RefSeq" id="WP_160128199.1">
    <property type="nucleotide sequence ID" value="NZ_CP019288.1"/>
</dbReference>
<dbReference type="GO" id="GO:0044550">
    <property type="term" value="P:secondary metabolite biosynthetic process"/>
    <property type="evidence" value="ECO:0007669"/>
    <property type="project" value="TreeGrafter"/>
</dbReference>
<dbReference type="NCBIfam" id="NF003417">
    <property type="entry name" value="PRK04813.1"/>
    <property type="match status" value="3"/>
</dbReference>
<keyword evidence="6" id="KW-1185">Reference proteome</keyword>
<dbReference type="PANTHER" id="PTHR45527">
    <property type="entry name" value="NONRIBOSOMAL PEPTIDE SYNTHETASE"/>
    <property type="match status" value="1"/>
</dbReference>
<dbReference type="Pfam" id="PF00668">
    <property type="entry name" value="Condensation"/>
    <property type="match status" value="2"/>
</dbReference>
<dbReference type="Gene3D" id="3.40.50.12780">
    <property type="entry name" value="N-terminal domain of ligase-like"/>
    <property type="match status" value="2"/>
</dbReference>
<dbReference type="SUPFAM" id="SSF47336">
    <property type="entry name" value="ACP-like"/>
    <property type="match status" value="3"/>
</dbReference>
<accession>A0A7L4ZG87</accession>
<dbReference type="SMART" id="SM01294">
    <property type="entry name" value="PKS_PP_betabranch"/>
    <property type="match status" value="1"/>
</dbReference>
<dbReference type="FunFam" id="2.30.38.10:FF:000001">
    <property type="entry name" value="Non-ribosomal peptide synthetase PvdI"/>
    <property type="match status" value="1"/>
</dbReference>
<dbReference type="Gene3D" id="1.10.1200.10">
    <property type="entry name" value="ACP-like"/>
    <property type="match status" value="3"/>
</dbReference>
<dbReference type="Gene3D" id="3.30.300.30">
    <property type="match status" value="3"/>
</dbReference>
<keyword evidence="2" id="KW-0596">Phosphopantetheine</keyword>
<dbReference type="CDD" id="cd05930">
    <property type="entry name" value="A_NRPS"/>
    <property type="match status" value="3"/>
</dbReference>
<dbReference type="GO" id="GO:0043041">
    <property type="term" value="P:amino acid activation for nonribosomal peptide biosynthetic process"/>
    <property type="evidence" value="ECO:0007669"/>
    <property type="project" value="TreeGrafter"/>
</dbReference>
<keyword evidence="3" id="KW-0597">Phosphoprotein</keyword>
<dbReference type="InterPro" id="IPR009081">
    <property type="entry name" value="PP-bd_ACP"/>
</dbReference>
<dbReference type="InterPro" id="IPR042099">
    <property type="entry name" value="ANL_N_sf"/>
</dbReference>
<evidence type="ECO:0000259" key="4">
    <source>
        <dbReference type="PROSITE" id="PS50075"/>
    </source>
</evidence>
<dbReference type="Proteomes" id="UP000464657">
    <property type="component" value="Chromosome"/>
</dbReference>
<dbReference type="Gene3D" id="2.30.38.10">
    <property type="entry name" value="Luciferase, Domain 3"/>
    <property type="match status" value="1"/>
</dbReference>
<dbReference type="Pfam" id="PF00501">
    <property type="entry name" value="AMP-binding"/>
    <property type="match status" value="3"/>
</dbReference>
<dbReference type="InterPro" id="IPR036736">
    <property type="entry name" value="ACP-like_sf"/>
</dbReference>
<evidence type="ECO:0000256" key="1">
    <source>
        <dbReference type="ARBA" id="ARBA00001957"/>
    </source>
</evidence>
<dbReference type="FunFam" id="1.10.1200.10:FF:000005">
    <property type="entry name" value="Nonribosomal peptide synthetase 1"/>
    <property type="match status" value="2"/>
</dbReference>
<name>A0A7L4ZG87_9FLAO</name>
<evidence type="ECO:0000313" key="6">
    <source>
        <dbReference type="Proteomes" id="UP000464657"/>
    </source>
</evidence>
<dbReference type="EMBL" id="CP019288">
    <property type="protein sequence ID" value="QHI35457.1"/>
    <property type="molecule type" value="Genomic_DNA"/>
</dbReference>
<dbReference type="OrthoDB" id="4317020at2"/>
<dbReference type="CDD" id="cd19531">
    <property type="entry name" value="LCL_NRPS-like"/>
    <property type="match status" value="2"/>
</dbReference>
<dbReference type="Gene3D" id="3.40.50.980">
    <property type="match status" value="2"/>
</dbReference>
<dbReference type="InterPro" id="IPR023213">
    <property type="entry name" value="CAT-like_dom_sf"/>
</dbReference>
<dbReference type="SUPFAM" id="SSF56801">
    <property type="entry name" value="Acetyl-CoA synthetase-like"/>
    <property type="match status" value="3"/>
</dbReference>
<dbReference type="GO" id="GO:0031177">
    <property type="term" value="F:phosphopantetheine binding"/>
    <property type="evidence" value="ECO:0007669"/>
    <property type="project" value="TreeGrafter"/>
</dbReference>
<dbReference type="Gene3D" id="3.30.559.10">
    <property type="entry name" value="Chloramphenicol acetyltransferase-like domain"/>
    <property type="match status" value="2"/>
</dbReference>
<dbReference type="PROSITE" id="PS00012">
    <property type="entry name" value="PHOSPHOPANTETHEINE"/>
    <property type="match status" value="1"/>
</dbReference>
<feature type="domain" description="Carrier" evidence="4">
    <location>
        <begin position="1750"/>
        <end position="1825"/>
    </location>
</feature>
<feature type="domain" description="Carrier" evidence="4">
    <location>
        <begin position="2795"/>
        <end position="2872"/>
    </location>
</feature>
<dbReference type="NCBIfam" id="TIGR01733">
    <property type="entry name" value="AA-adenyl-dom"/>
    <property type="match status" value="2"/>
</dbReference>
<dbReference type="Pfam" id="PF13193">
    <property type="entry name" value="AMP-binding_C"/>
    <property type="match status" value="2"/>
</dbReference>
<dbReference type="SUPFAM" id="SSF52777">
    <property type="entry name" value="CoA-dependent acyltransferases"/>
    <property type="match status" value="4"/>
</dbReference>
<evidence type="ECO:0000256" key="2">
    <source>
        <dbReference type="ARBA" id="ARBA00022450"/>
    </source>
</evidence>
<gene>
    <name evidence="5" type="primary">tycC_13</name>
    <name evidence="5" type="ORF">IMCC3317_08030</name>
</gene>
<dbReference type="InterPro" id="IPR025110">
    <property type="entry name" value="AMP-bd_C"/>
</dbReference>
<dbReference type="GO" id="GO:0003824">
    <property type="term" value="F:catalytic activity"/>
    <property type="evidence" value="ECO:0007669"/>
    <property type="project" value="InterPro"/>
</dbReference>
<proteinExistence type="predicted"/>
<dbReference type="PANTHER" id="PTHR45527:SF1">
    <property type="entry name" value="FATTY ACID SYNTHASE"/>
    <property type="match status" value="1"/>
</dbReference>
<dbReference type="Gene3D" id="3.30.559.30">
    <property type="entry name" value="Nonribosomal peptide synthetase, condensation domain"/>
    <property type="match status" value="3"/>
</dbReference>
<dbReference type="InterPro" id="IPR010071">
    <property type="entry name" value="AA_adenyl_dom"/>
</dbReference>
<dbReference type="PROSITE" id="PS50075">
    <property type="entry name" value="CARRIER"/>
    <property type="match status" value="3"/>
</dbReference>
<dbReference type="InterPro" id="IPR001242">
    <property type="entry name" value="Condensation_dom"/>
</dbReference>
<dbReference type="PROSITE" id="PS00455">
    <property type="entry name" value="AMP_BINDING"/>
    <property type="match status" value="3"/>
</dbReference>
<dbReference type="InterPro" id="IPR020845">
    <property type="entry name" value="AMP-binding_CS"/>
</dbReference>
<organism evidence="5 6">
    <name type="scientific">Kordia antarctica</name>
    <dbReference type="NCBI Taxonomy" id="1218801"/>
    <lineage>
        <taxon>Bacteria</taxon>
        <taxon>Pseudomonadati</taxon>
        <taxon>Bacteroidota</taxon>
        <taxon>Flavobacteriia</taxon>
        <taxon>Flavobacteriales</taxon>
        <taxon>Flavobacteriaceae</taxon>
        <taxon>Kordia</taxon>
    </lineage>
</organism>
<dbReference type="KEGG" id="kan:IMCC3317_08030"/>